<evidence type="ECO:0000313" key="3">
    <source>
        <dbReference type="Proteomes" id="UP000618051"/>
    </source>
</evidence>
<proteinExistence type="predicted"/>
<evidence type="ECO:0000313" key="1">
    <source>
        <dbReference type="EMBL" id="KAG0127229.1"/>
    </source>
</evidence>
<evidence type="ECO:0000313" key="2">
    <source>
        <dbReference type="EMBL" id="KAI1234540.1"/>
    </source>
</evidence>
<dbReference type="AlphaFoldDB" id="A0A835U1U9"/>
<protein>
    <submittedName>
        <fullName evidence="1">Uncharacterized protein</fullName>
    </submittedName>
</protein>
<reference evidence="1" key="1">
    <citation type="submission" date="2020-10" db="EMBL/GenBank/DDBJ databases">
        <title>Feather gene expression reveals the developmental basis of iridescence in African starlings.</title>
        <authorList>
            <person name="Rubenstein D.R."/>
        </authorList>
    </citation>
    <scope>NUCLEOTIDE SEQUENCE</scope>
    <source>
        <strain evidence="1">SS15</strain>
        <tissue evidence="1">Liver</tissue>
    </source>
</reference>
<dbReference type="EMBL" id="JADDUC010000016">
    <property type="protein sequence ID" value="KAG0127229.1"/>
    <property type="molecule type" value="Genomic_DNA"/>
</dbReference>
<keyword evidence="3" id="KW-1185">Reference proteome</keyword>
<dbReference type="EMBL" id="JADDUC020000015">
    <property type="protein sequence ID" value="KAI1234540.1"/>
    <property type="molecule type" value="Genomic_DNA"/>
</dbReference>
<sequence length="36" mass="4025">MLTPRASSAKLKPRAYCSPSLGISYRAKKTNQNTRK</sequence>
<gene>
    <name evidence="2" type="ORF">IHE44_0003596</name>
    <name evidence="1" type="ORF">IHE44_003177</name>
</gene>
<reference evidence="2" key="3">
    <citation type="submission" date="2022-01" db="EMBL/GenBank/DDBJ databases">
        <authorList>
            <person name="Rubenstein D.R."/>
        </authorList>
    </citation>
    <scope>NUCLEOTIDE SEQUENCE</scope>
    <source>
        <strain evidence="2">SS15</strain>
        <tissue evidence="2">Liver</tissue>
    </source>
</reference>
<organism evidence="1">
    <name type="scientific">Lamprotornis superbus</name>
    <dbReference type="NCBI Taxonomy" id="245042"/>
    <lineage>
        <taxon>Eukaryota</taxon>
        <taxon>Metazoa</taxon>
        <taxon>Chordata</taxon>
        <taxon>Craniata</taxon>
        <taxon>Vertebrata</taxon>
        <taxon>Euteleostomi</taxon>
        <taxon>Archelosauria</taxon>
        <taxon>Archosauria</taxon>
        <taxon>Dinosauria</taxon>
        <taxon>Saurischia</taxon>
        <taxon>Theropoda</taxon>
        <taxon>Coelurosauria</taxon>
        <taxon>Aves</taxon>
        <taxon>Neognathae</taxon>
        <taxon>Neoaves</taxon>
        <taxon>Telluraves</taxon>
        <taxon>Australaves</taxon>
        <taxon>Passeriformes</taxon>
        <taxon>Sturnidae</taxon>
        <taxon>Lamprotornis</taxon>
    </lineage>
</organism>
<reference evidence="2 3" key="2">
    <citation type="journal article" date="2021" name="J. Hered.">
        <title>Feather Gene Expression Elucidates the Developmental Basis of Plumage Iridescence in African Starlings.</title>
        <authorList>
            <person name="Rubenstein D.R."/>
            <person name="Corvelo A."/>
            <person name="MacManes M.D."/>
            <person name="Maia R."/>
            <person name="Narzisi G."/>
            <person name="Rousaki A."/>
            <person name="Vandenabeele P."/>
            <person name="Shawkey M.D."/>
            <person name="Solomon J."/>
        </authorList>
    </citation>
    <scope>NUCLEOTIDE SEQUENCE [LARGE SCALE GENOMIC DNA]</scope>
    <source>
        <strain evidence="2">SS15</strain>
    </source>
</reference>
<comment type="caution">
    <text evidence="1">The sequence shown here is derived from an EMBL/GenBank/DDBJ whole genome shotgun (WGS) entry which is preliminary data.</text>
</comment>
<accession>A0A835U1U9</accession>
<dbReference type="Proteomes" id="UP000618051">
    <property type="component" value="Unassembled WGS sequence"/>
</dbReference>
<name>A0A835U1U9_9PASS</name>